<evidence type="ECO:0000313" key="2">
    <source>
        <dbReference type="EMBL" id="OPJ74749.1"/>
    </source>
</evidence>
<feature type="compositionally biased region" description="Basic and acidic residues" evidence="1">
    <location>
        <begin position="21"/>
        <end position="33"/>
    </location>
</feature>
<reference evidence="2 3" key="1">
    <citation type="submission" date="2016-02" db="EMBL/GenBank/DDBJ databases">
        <title>Band-tailed pigeon sequencing and assembly.</title>
        <authorList>
            <person name="Soares A.E."/>
            <person name="Novak B.J."/>
            <person name="Rice E.S."/>
            <person name="O'Connell B."/>
            <person name="Chang D."/>
            <person name="Weber S."/>
            <person name="Shapiro B."/>
        </authorList>
    </citation>
    <scope>NUCLEOTIDE SEQUENCE [LARGE SCALE GENOMIC DNA]</scope>
    <source>
        <strain evidence="2">BTP2013</strain>
        <tissue evidence="2">Blood</tissue>
    </source>
</reference>
<evidence type="ECO:0000313" key="3">
    <source>
        <dbReference type="Proteomes" id="UP000190648"/>
    </source>
</evidence>
<sequence length="129" mass="14464">MEKSGLDSVLQTTYPTAPGGDRGEPEREKETRRFSSVVSNLELDYRAGIPHTWRSQRMLEVARDVGETDLEIGDVPGLRNSGDHLAFLQQDQKRHSVYQLRASPWLGEDAGPGEQRCPWCHTSPCCCAH</sequence>
<dbReference type="AlphaFoldDB" id="A0A1V4JRC2"/>
<gene>
    <name evidence="2" type="ORF">AV530_018288</name>
</gene>
<evidence type="ECO:0000256" key="1">
    <source>
        <dbReference type="SAM" id="MobiDB-lite"/>
    </source>
</evidence>
<dbReference type="Proteomes" id="UP000190648">
    <property type="component" value="Unassembled WGS sequence"/>
</dbReference>
<proteinExistence type="predicted"/>
<protein>
    <submittedName>
        <fullName evidence="2">Uncharacterized protein</fullName>
    </submittedName>
</protein>
<dbReference type="EMBL" id="LSYS01006629">
    <property type="protein sequence ID" value="OPJ74749.1"/>
    <property type="molecule type" value="Genomic_DNA"/>
</dbReference>
<organism evidence="2 3">
    <name type="scientific">Patagioenas fasciata monilis</name>
    <dbReference type="NCBI Taxonomy" id="372326"/>
    <lineage>
        <taxon>Eukaryota</taxon>
        <taxon>Metazoa</taxon>
        <taxon>Chordata</taxon>
        <taxon>Craniata</taxon>
        <taxon>Vertebrata</taxon>
        <taxon>Euteleostomi</taxon>
        <taxon>Archelosauria</taxon>
        <taxon>Archosauria</taxon>
        <taxon>Dinosauria</taxon>
        <taxon>Saurischia</taxon>
        <taxon>Theropoda</taxon>
        <taxon>Coelurosauria</taxon>
        <taxon>Aves</taxon>
        <taxon>Neognathae</taxon>
        <taxon>Neoaves</taxon>
        <taxon>Columbimorphae</taxon>
        <taxon>Columbiformes</taxon>
        <taxon>Columbidae</taxon>
        <taxon>Patagioenas</taxon>
    </lineage>
</organism>
<keyword evidence="3" id="KW-1185">Reference proteome</keyword>
<feature type="region of interest" description="Disordered" evidence="1">
    <location>
        <begin position="1"/>
        <end position="35"/>
    </location>
</feature>
<comment type="caution">
    <text evidence="2">The sequence shown here is derived from an EMBL/GenBank/DDBJ whole genome shotgun (WGS) entry which is preliminary data.</text>
</comment>
<name>A0A1V4JRC2_PATFA</name>
<accession>A0A1V4JRC2</accession>